<dbReference type="AlphaFoldDB" id="A0AAN8BUT3"/>
<dbReference type="EMBL" id="JAULUE010002055">
    <property type="protein sequence ID" value="KAK5891659.1"/>
    <property type="molecule type" value="Genomic_DNA"/>
</dbReference>
<proteinExistence type="predicted"/>
<name>A0AAN8BUT3_9TELE</name>
<organism evidence="1 2">
    <name type="scientific">Champsocephalus esox</name>
    <name type="common">pike icefish</name>
    <dbReference type="NCBI Taxonomy" id="159716"/>
    <lineage>
        <taxon>Eukaryota</taxon>
        <taxon>Metazoa</taxon>
        <taxon>Chordata</taxon>
        <taxon>Craniata</taxon>
        <taxon>Vertebrata</taxon>
        <taxon>Euteleostomi</taxon>
        <taxon>Actinopterygii</taxon>
        <taxon>Neopterygii</taxon>
        <taxon>Teleostei</taxon>
        <taxon>Neoteleostei</taxon>
        <taxon>Acanthomorphata</taxon>
        <taxon>Eupercaria</taxon>
        <taxon>Perciformes</taxon>
        <taxon>Notothenioidei</taxon>
        <taxon>Channichthyidae</taxon>
        <taxon>Champsocephalus</taxon>
    </lineage>
</organism>
<dbReference type="Proteomes" id="UP001335648">
    <property type="component" value="Unassembled WGS sequence"/>
</dbReference>
<reference evidence="1 2" key="1">
    <citation type="journal article" date="2023" name="Mol. Biol. Evol.">
        <title>Genomics of Secondarily Temperate Adaptation in the Only Non-Antarctic Icefish.</title>
        <authorList>
            <person name="Rivera-Colon A.G."/>
            <person name="Rayamajhi N."/>
            <person name="Minhas B.F."/>
            <person name="Madrigal G."/>
            <person name="Bilyk K.T."/>
            <person name="Yoon V."/>
            <person name="Hune M."/>
            <person name="Gregory S."/>
            <person name="Cheng C.H.C."/>
            <person name="Catchen J.M."/>
        </authorList>
    </citation>
    <scope>NUCLEOTIDE SEQUENCE [LARGE SCALE GENOMIC DNA]</scope>
    <source>
        <strain evidence="1">JC2023a</strain>
    </source>
</reference>
<evidence type="ECO:0000313" key="1">
    <source>
        <dbReference type="EMBL" id="KAK5891659.1"/>
    </source>
</evidence>
<keyword evidence="2" id="KW-1185">Reference proteome</keyword>
<sequence>MLNLEEHQRDFPESAIRADRGEAGGIKPPECVLALSSNMSSCTTLLCALPLLLLLGLSVEASSGGGGATSHSHDLSGSELRRVYNSPVYKAERLKRPLDGQSVRIGPLSHSGVRVTLADGSQWLVHKGGDYGVSSNTVVVAARHMSSAWQVVRTLDFQGTKNVADFVAVGGTDYSLFFDNCHLASRRMMGQ</sequence>
<accession>A0AAN8BUT3</accession>
<protein>
    <submittedName>
        <fullName evidence="1">Uncharacterized protein</fullName>
    </submittedName>
</protein>
<comment type="caution">
    <text evidence="1">The sequence shown here is derived from an EMBL/GenBank/DDBJ whole genome shotgun (WGS) entry which is preliminary data.</text>
</comment>
<gene>
    <name evidence="1" type="ORF">CesoFtcFv8_012116</name>
</gene>
<evidence type="ECO:0000313" key="2">
    <source>
        <dbReference type="Proteomes" id="UP001335648"/>
    </source>
</evidence>